<comment type="caution">
    <text evidence="2">The sequence shown here is derived from an EMBL/GenBank/DDBJ whole genome shotgun (WGS) entry which is preliminary data.</text>
</comment>
<sequence>MTKTPDLVALLGSRLCHDLISPIGAIGNGVELLMMEAGASPSPELALVNDSVAQANTRIRLFRLAFGQAGVGQRLGRAEVQGLLLDMGRGGRLAILAEGLGDLDRAQAKRLFLGLLCLESAFPWGGQVVIAQTPEGALTLAAQGKRVKPLPHLWPLVRGEAPPADLAAAEVHFAILGAELAGQGHVTMDETRIQLLL</sequence>
<proteinExistence type="predicted"/>
<feature type="domain" description="Histidine phosphotransferase ChpT C-terminal" evidence="1">
    <location>
        <begin position="78"/>
        <end position="180"/>
    </location>
</feature>
<dbReference type="AlphaFoldDB" id="A0A918WP04"/>
<dbReference type="RefSeq" id="WP_189412380.1">
    <property type="nucleotide sequence ID" value="NZ_BMYJ01000009.1"/>
</dbReference>
<organism evidence="2 3">
    <name type="scientific">Neogemmobacter tilapiae</name>
    <dbReference type="NCBI Taxonomy" id="875041"/>
    <lineage>
        <taxon>Bacteria</taxon>
        <taxon>Pseudomonadati</taxon>
        <taxon>Pseudomonadota</taxon>
        <taxon>Alphaproteobacteria</taxon>
        <taxon>Rhodobacterales</taxon>
        <taxon>Paracoccaceae</taxon>
        <taxon>Neogemmobacter</taxon>
    </lineage>
</organism>
<dbReference type="InterPro" id="IPR018762">
    <property type="entry name" value="ChpT_C"/>
</dbReference>
<dbReference type="Gene3D" id="3.30.565.10">
    <property type="entry name" value="Histidine kinase-like ATPase, C-terminal domain"/>
    <property type="match status" value="1"/>
</dbReference>
<reference evidence="2" key="2">
    <citation type="submission" date="2020-09" db="EMBL/GenBank/DDBJ databases">
        <authorList>
            <person name="Sun Q."/>
            <person name="Kim S."/>
        </authorList>
    </citation>
    <scope>NUCLEOTIDE SEQUENCE</scope>
    <source>
        <strain evidence="2">KCTC 23310</strain>
    </source>
</reference>
<gene>
    <name evidence="2" type="ORF">GCM10007315_28750</name>
</gene>
<protein>
    <submittedName>
        <fullName evidence="2">Histidine phosphotransferase</fullName>
    </submittedName>
</protein>
<dbReference type="Pfam" id="PF10090">
    <property type="entry name" value="HPTransfase"/>
    <property type="match status" value="1"/>
</dbReference>
<dbReference type="Proteomes" id="UP000638981">
    <property type="component" value="Unassembled WGS sequence"/>
</dbReference>
<keyword evidence="3" id="KW-1185">Reference proteome</keyword>
<name>A0A918WP04_9RHOB</name>
<evidence type="ECO:0000259" key="1">
    <source>
        <dbReference type="Pfam" id="PF10090"/>
    </source>
</evidence>
<dbReference type="Gene3D" id="1.10.287.130">
    <property type="match status" value="1"/>
</dbReference>
<evidence type="ECO:0000313" key="2">
    <source>
        <dbReference type="EMBL" id="GHC62821.1"/>
    </source>
</evidence>
<dbReference type="InterPro" id="IPR036890">
    <property type="entry name" value="HATPase_C_sf"/>
</dbReference>
<accession>A0A918WP04</accession>
<dbReference type="EMBL" id="BMYJ01000009">
    <property type="protein sequence ID" value="GHC62821.1"/>
    <property type="molecule type" value="Genomic_DNA"/>
</dbReference>
<reference evidence="2" key="1">
    <citation type="journal article" date="2014" name="Int. J. Syst. Evol. Microbiol.">
        <title>Complete genome sequence of Corynebacterium casei LMG S-19264T (=DSM 44701T), isolated from a smear-ripened cheese.</title>
        <authorList>
            <consortium name="US DOE Joint Genome Institute (JGI-PGF)"/>
            <person name="Walter F."/>
            <person name="Albersmeier A."/>
            <person name="Kalinowski J."/>
            <person name="Ruckert C."/>
        </authorList>
    </citation>
    <scope>NUCLEOTIDE SEQUENCE</scope>
    <source>
        <strain evidence="2">KCTC 23310</strain>
    </source>
</reference>
<evidence type="ECO:0000313" key="3">
    <source>
        <dbReference type="Proteomes" id="UP000638981"/>
    </source>
</evidence>